<reference evidence="2" key="1">
    <citation type="submission" date="2020-06" db="EMBL/GenBank/DDBJ databases">
        <title>Draft genome of Bugula neritina, a colonial animal packing powerful symbionts and potential medicines.</title>
        <authorList>
            <person name="Rayko M."/>
        </authorList>
    </citation>
    <scope>NUCLEOTIDE SEQUENCE [LARGE SCALE GENOMIC DNA]</scope>
    <source>
        <strain evidence="2">Kwan_BN1</strain>
    </source>
</reference>
<dbReference type="PANTHER" id="PTHR10933">
    <property type="entry name" value="IMMUNOGLOBULIN-BINDING PROTEIN 1"/>
    <property type="match status" value="1"/>
</dbReference>
<comment type="caution">
    <text evidence="2">The sequence shown here is derived from an EMBL/GenBank/DDBJ whole genome shotgun (WGS) entry which is preliminary data.</text>
</comment>
<accession>A0A7J7J4R0</accession>
<dbReference type="EMBL" id="VXIV02003148">
    <property type="protein sequence ID" value="KAF6020714.1"/>
    <property type="molecule type" value="Genomic_DNA"/>
</dbReference>
<dbReference type="GO" id="GO:0051721">
    <property type="term" value="F:protein phosphatase 2A binding"/>
    <property type="evidence" value="ECO:0007669"/>
    <property type="project" value="TreeGrafter"/>
</dbReference>
<name>A0A7J7J4R0_BUGNE</name>
<evidence type="ECO:0000313" key="2">
    <source>
        <dbReference type="EMBL" id="KAF6020714.1"/>
    </source>
</evidence>
<dbReference type="InterPro" id="IPR038511">
    <property type="entry name" value="TAP42/TAP46-like_sf"/>
</dbReference>
<feature type="compositionally biased region" description="Basic and acidic residues" evidence="1">
    <location>
        <begin position="324"/>
        <end position="338"/>
    </location>
</feature>
<evidence type="ECO:0000256" key="1">
    <source>
        <dbReference type="SAM" id="MobiDB-lite"/>
    </source>
</evidence>
<dbReference type="PANTHER" id="PTHR10933:SF9">
    <property type="entry name" value="IMMUNOGLOBULIN-BINDING PROTEIN 1"/>
    <property type="match status" value="1"/>
</dbReference>
<protein>
    <submittedName>
        <fullName evidence="2">IGBP1</fullName>
    </submittedName>
</protein>
<gene>
    <name evidence="2" type="ORF">EB796_020964</name>
</gene>
<dbReference type="GO" id="GO:0035303">
    <property type="term" value="P:regulation of dephosphorylation"/>
    <property type="evidence" value="ECO:0007669"/>
    <property type="project" value="TreeGrafter"/>
</dbReference>
<dbReference type="OrthoDB" id="10261753at2759"/>
<dbReference type="Pfam" id="PF04177">
    <property type="entry name" value="TAP42"/>
    <property type="match status" value="1"/>
</dbReference>
<feature type="region of interest" description="Disordered" evidence="1">
    <location>
        <begin position="284"/>
        <end position="310"/>
    </location>
</feature>
<dbReference type="GO" id="GO:0009966">
    <property type="term" value="P:regulation of signal transduction"/>
    <property type="evidence" value="ECO:0007669"/>
    <property type="project" value="InterPro"/>
</dbReference>
<dbReference type="GO" id="GO:0005829">
    <property type="term" value="C:cytosol"/>
    <property type="evidence" value="ECO:0007669"/>
    <property type="project" value="TreeGrafter"/>
</dbReference>
<feature type="region of interest" description="Disordered" evidence="1">
    <location>
        <begin position="324"/>
        <end position="347"/>
    </location>
</feature>
<keyword evidence="3" id="KW-1185">Reference proteome</keyword>
<proteinExistence type="predicted"/>
<dbReference type="Proteomes" id="UP000593567">
    <property type="component" value="Unassembled WGS sequence"/>
</dbReference>
<sequence length="347" mass="39522">MASHSIAGGKEFDDTASLLEAYTTLYRGYQSLENSAHPSNSSEYQKTLSCLIKEAELLVHGVNQHGLFGKNENLDELPVDHIRFILLPALLGSFTSKLTPTGQPKNLSQHRKETILKSQVYYKDFLKLCKQYGVESPYLEEEDDSKESKKLFEKDAFSRKSERVLRFKAKKLLDTQLQALLTQISLDHVADSTKADYYRKLLDHWILTAVEEIEFIEEEIAILDHMSTLKLQDKPSQPPKPKFQASRPFILTKSDLQKQVFGAGYPSVPTYTVEEFYEAQVRAGQLPPPGSAGQDNSTSEAEAAEQQEIVKEYKVECDDAEALKKAREWDDWKDDHRRGWGNRKNMG</sequence>
<dbReference type="AlphaFoldDB" id="A0A7J7J4R0"/>
<organism evidence="2 3">
    <name type="scientific">Bugula neritina</name>
    <name type="common">Brown bryozoan</name>
    <name type="synonym">Sertularia neritina</name>
    <dbReference type="NCBI Taxonomy" id="10212"/>
    <lineage>
        <taxon>Eukaryota</taxon>
        <taxon>Metazoa</taxon>
        <taxon>Spiralia</taxon>
        <taxon>Lophotrochozoa</taxon>
        <taxon>Bryozoa</taxon>
        <taxon>Gymnolaemata</taxon>
        <taxon>Cheilostomatida</taxon>
        <taxon>Flustrina</taxon>
        <taxon>Buguloidea</taxon>
        <taxon>Bugulidae</taxon>
        <taxon>Bugula</taxon>
    </lineage>
</organism>
<dbReference type="InterPro" id="IPR007304">
    <property type="entry name" value="TAP46-like"/>
</dbReference>
<evidence type="ECO:0000313" key="3">
    <source>
        <dbReference type="Proteomes" id="UP000593567"/>
    </source>
</evidence>
<dbReference type="Gene3D" id="1.25.40.540">
    <property type="entry name" value="TAP42-like family"/>
    <property type="match status" value="1"/>
</dbReference>